<evidence type="ECO:0000256" key="5">
    <source>
        <dbReference type="ARBA" id="ARBA00023014"/>
    </source>
</evidence>
<dbReference type="GO" id="GO:0051536">
    <property type="term" value="F:iron-sulfur cluster binding"/>
    <property type="evidence" value="ECO:0007669"/>
    <property type="project" value="UniProtKB-KW"/>
</dbReference>
<dbReference type="SFLD" id="SFLDG01082">
    <property type="entry name" value="B12-binding_domain_containing"/>
    <property type="match status" value="1"/>
</dbReference>
<gene>
    <name evidence="6" type="ORF">DM484_11265</name>
</gene>
<proteinExistence type="predicted"/>
<keyword evidence="3" id="KW-0479">Metal-binding</keyword>
<dbReference type="InterPro" id="IPR051198">
    <property type="entry name" value="BchE-like"/>
</dbReference>
<dbReference type="GO" id="GO:0005829">
    <property type="term" value="C:cytosol"/>
    <property type="evidence" value="ECO:0007669"/>
    <property type="project" value="TreeGrafter"/>
</dbReference>
<evidence type="ECO:0000256" key="1">
    <source>
        <dbReference type="ARBA" id="ARBA00001966"/>
    </source>
</evidence>
<dbReference type="PANTHER" id="PTHR43409">
    <property type="entry name" value="ANAEROBIC MAGNESIUM-PROTOPORPHYRIN IX MONOMETHYL ESTER CYCLASE-RELATED"/>
    <property type="match status" value="1"/>
</dbReference>
<dbReference type="EMBL" id="QJPH01000298">
    <property type="protein sequence ID" value="PZN79495.1"/>
    <property type="molecule type" value="Genomic_DNA"/>
</dbReference>
<dbReference type="AlphaFoldDB" id="A0A2W4R5J2"/>
<dbReference type="PANTHER" id="PTHR43409:SF7">
    <property type="entry name" value="BLL1977 PROTEIN"/>
    <property type="match status" value="1"/>
</dbReference>
<keyword evidence="5" id="KW-0411">Iron-sulfur</keyword>
<evidence type="ECO:0000256" key="3">
    <source>
        <dbReference type="ARBA" id="ARBA00022723"/>
    </source>
</evidence>
<evidence type="ECO:0000313" key="7">
    <source>
        <dbReference type="Proteomes" id="UP000249396"/>
    </source>
</evidence>
<comment type="caution">
    <text evidence="6">The sequence shown here is derived from an EMBL/GenBank/DDBJ whole genome shotgun (WGS) entry which is preliminary data.</text>
</comment>
<name>A0A2W4R5J2_9GAMM</name>
<protein>
    <submittedName>
        <fullName evidence="6">Radical SAM protein</fullName>
    </submittedName>
</protein>
<dbReference type="Proteomes" id="UP000249396">
    <property type="component" value="Unassembled WGS sequence"/>
</dbReference>
<dbReference type="GO" id="GO:0003824">
    <property type="term" value="F:catalytic activity"/>
    <property type="evidence" value="ECO:0007669"/>
    <property type="project" value="InterPro"/>
</dbReference>
<dbReference type="GO" id="GO:0046872">
    <property type="term" value="F:metal ion binding"/>
    <property type="evidence" value="ECO:0007669"/>
    <property type="project" value="UniProtKB-KW"/>
</dbReference>
<organism evidence="6 7">
    <name type="scientific">Candidatus Methylumidiphilus alinenensis</name>
    <dbReference type="NCBI Taxonomy" id="2202197"/>
    <lineage>
        <taxon>Bacteria</taxon>
        <taxon>Pseudomonadati</taxon>
        <taxon>Pseudomonadota</taxon>
        <taxon>Gammaproteobacteria</taxon>
        <taxon>Methylococcales</taxon>
        <taxon>Candidatus Methylumidiphilus</taxon>
    </lineage>
</organism>
<reference evidence="6 7" key="1">
    <citation type="journal article" date="2018" name="Aquat. Microb. Ecol.">
        <title>Gammaproteobacterial methanotrophs dominate.</title>
        <authorList>
            <person name="Rissanen A.J."/>
            <person name="Saarenheimo J."/>
            <person name="Tiirola M."/>
            <person name="Peura S."/>
            <person name="Aalto S.L."/>
            <person name="Karvinen A."/>
            <person name="Nykanen H."/>
        </authorList>
    </citation>
    <scope>NUCLEOTIDE SEQUENCE [LARGE SCALE GENOMIC DNA]</scope>
    <source>
        <strain evidence="6">AMbin10</strain>
    </source>
</reference>
<dbReference type="InterPro" id="IPR058240">
    <property type="entry name" value="rSAM_sf"/>
</dbReference>
<dbReference type="SUPFAM" id="SSF102114">
    <property type="entry name" value="Radical SAM enzymes"/>
    <property type="match status" value="1"/>
</dbReference>
<evidence type="ECO:0000313" key="6">
    <source>
        <dbReference type="EMBL" id="PZN79495.1"/>
    </source>
</evidence>
<dbReference type="SFLD" id="SFLDS00029">
    <property type="entry name" value="Radical_SAM"/>
    <property type="match status" value="1"/>
</dbReference>
<keyword evidence="2" id="KW-0949">S-adenosyl-L-methionine</keyword>
<sequence>MKKTSISVGLVELPELGLFDQQGRNRASVRRGSTLISKQVLLANLQGYGYNAQLVNLKDGDYEGEYGEVTWGGTKLTKVYVGRNISALDAADYDIWGITCNFSQHREVACMTIRHLARQGKPVIVGGSDAIAEPSHYLQAGASAVVTDKSGGANRPIIEYVLGNYPKEELAGVILADGSVAPKRIQPLRPEDWPLPSVEVARACLGTDYWSAEYPAQLTPIGSVFSDIGCDRACDFCQTPNYGLGFRRMSPHRTLEWLARQKEAGAKSVVGSSDQFMARVLREGGREEVLEIMQGARDLGLAMLWPNGLELRKATVGRGLNRPGTDLAPDEELINAVWGWDGKSGTFHAYMPAERPVVGRENYAKLLPWLEHCELLRAIVRAGLPALSYGIIIGFEDDTEDSLSRLEEAIQEIHAALTSINPQLIFQVSSFAISPIPGTGQGKLLRESGLLRFDDPALFGGLWTPSVDTRTLSYERVAEWQLRLLNIGTKKGKSAFINTDFSPAPEAMRPQQRAW</sequence>
<dbReference type="InterPro" id="IPR007197">
    <property type="entry name" value="rSAM"/>
</dbReference>
<evidence type="ECO:0000256" key="4">
    <source>
        <dbReference type="ARBA" id="ARBA00023004"/>
    </source>
</evidence>
<accession>A0A2W4R5J2</accession>
<keyword evidence="4" id="KW-0408">Iron</keyword>
<comment type="cofactor">
    <cofactor evidence="1">
        <name>[4Fe-4S] cluster</name>
        <dbReference type="ChEBI" id="CHEBI:49883"/>
    </cofactor>
</comment>
<evidence type="ECO:0000256" key="2">
    <source>
        <dbReference type="ARBA" id="ARBA00022691"/>
    </source>
</evidence>